<evidence type="ECO:0000313" key="3">
    <source>
        <dbReference type="Proteomes" id="UP000215563"/>
    </source>
</evidence>
<protein>
    <submittedName>
        <fullName evidence="2">Uncharacterized protein</fullName>
    </submittedName>
</protein>
<name>A0A229RDM3_AMYAL</name>
<accession>A0A229RDM3</accession>
<gene>
    <name evidence="2" type="ORF">CFP75_33695</name>
</gene>
<dbReference type="EMBL" id="NMQU01000114">
    <property type="protein sequence ID" value="OXM44737.1"/>
    <property type="molecule type" value="Genomic_DNA"/>
</dbReference>
<dbReference type="Proteomes" id="UP000215563">
    <property type="component" value="Unassembled WGS sequence"/>
</dbReference>
<sequence>MTCADVFSPTAVEEGNLMLKKAMIGALVCGAAQLAVIAPAAATTDPSWYLGPAELGPGEQIYAETKAAAGGCTPDGPVTSPGLAEPIGWTIGGNFGKYGGFGHVVKTPGKYVATLTCTDGRKSTRTFTVVGVPPSSTTKPPKTTKPTAAKPKPKPQVTVKPAGAPQTGGGFGAMSWDW</sequence>
<reference evidence="2 3" key="1">
    <citation type="submission" date="2017-07" db="EMBL/GenBank/DDBJ databases">
        <title>Amycolatopsis alba DSM 44262 Genome sequencing and assembly.</title>
        <authorList>
            <person name="Kaur N."/>
            <person name="Mayilraj S."/>
        </authorList>
    </citation>
    <scope>NUCLEOTIDE SEQUENCE [LARGE SCALE GENOMIC DNA]</scope>
    <source>
        <strain evidence="2 3">DSM 44262</strain>
    </source>
</reference>
<evidence type="ECO:0000313" key="2">
    <source>
        <dbReference type="EMBL" id="OXM44737.1"/>
    </source>
</evidence>
<proteinExistence type="predicted"/>
<organism evidence="2 3">
    <name type="scientific">Amycolatopsis alba DSM 44262</name>
    <dbReference type="NCBI Taxonomy" id="1125972"/>
    <lineage>
        <taxon>Bacteria</taxon>
        <taxon>Bacillati</taxon>
        <taxon>Actinomycetota</taxon>
        <taxon>Actinomycetes</taxon>
        <taxon>Pseudonocardiales</taxon>
        <taxon>Pseudonocardiaceae</taxon>
        <taxon>Amycolatopsis</taxon>
    </lineage>
</organism>
<keyword evidence="3" id="KW-1185">Reference proteome</keyword>
<evidence type="ECO:0000256" key="1">
    <source>
        <dbReference type="SAM" id="MobiDB-lite"/>
    </source>
</evidence>
<feature type="compositionally biased region" description="Low complexity" evidence="1">
    <location>
        <begin position="131"/>
        <end position="161"/>
    </location>
</feature>
<dbReference type="AlphaFoldDB" id="A0A229RDM3"/>
<comment type="caution">
    <text evidence="2">The sequence shown here is derived from an EMBL/GenBank/DDBJ whole genome shotgun (WGS) entry which is preliminary data.</text>
</comment>
<feature type="region of interest" description="Disordered" evidence="1">
    <location>
        <begin position="131"/>
        <end position="178"/>
    </location>
</feature>